<gene>
    <name evidence="2" type="ORF">CDAR_177971</name>
</gene>
<dbReference type="EMBL" id="BPLQ01014590">
    <property type="protein sequence ID" value="GIY81223.1"/>
    <property type="molecule type" value="Genomic_DNA"/>
</dbReference>
<keyword evidence="3" id="KW-1185">Reference proteome</keyword>
<evidence type="ECO:0000313" key="2">
    <source>
        <dbReference type="EMBL" id="GIY81223.1"/>
    </source>
</evidence>
<dbReference type="Proteomes" id="UP001054837">
    <property type="component" value="Unassembled WGS sequence"/>
</dbReference>
<evidence type="ECO:0000313" key="3">
    <source>
        <dbReference type="Proteomes" id="UP001054837"/>
    </source>
</evidence>
<feature type="region of interest" description="Disordered" evidence="1">
    <location>
        <begin position="1"/>
        <end position="24"/>
    </location>
</feature>
<sequence>MGRKTPHPPYLTTPHRFWRKDGKKPNSLNAKVVIRLRNRGLLDNAQPVRTTWTINGDGGKEEPSSTLPHCALTISGGRIARNLIPLMRRW</sequence>
<evidence type="ECO:0000256" key="1">
    <source>
        <dbReference type="SAM" id="MobiDB-lite"/>
    </source>
</evidence>
<dbReference type="AlphaFoldDB" id="A0AAV4WG49"/>
<proteinExistence type="predicted"/>
<comment type="caution">
    <text evidence="2">The sequence shown here is derived from an EMBL/GenBank/DDBJ whole genome shotgun (WGS) entry which is preliminary data.</text>
</comment>
<accession>A0AAV4WG49</accession>
<organism evidence="2 3">
    <name type="scientific">Caerostris darwini</name>
    <dbReference type="NCBI Taxonomy" id="1538125"/>
    <lineage>
        <taxon>Eukaryota</taxon>
        <taxon>Metazoa</taxon>
        <taxon>Ecdysozoa</taxon>
        <taxon>Arthropoda</taxon>
        <taxon>Chelicerata</taxon>
        <taxon>Arachnida</taxon>
        <taxon>Araneae</taxon>
        <taxon>Araneomorphae</taxon>
        <taxon>Entelegynae</taxon>
        <taxon>Araneoidea</taxon>
        <taxon>Araneidae</taxon>
        <taxon>Caerostris</taxon>
    </lineage>
</organism>
<name>A0AAV4WG49_9ARAC</name>
<protein>
    <submittedName>
        <fullName evidence="2">Uncharacterized protein</fullName>
    </submittedName>
</protein>
<reference evidence="2 3" key="1">
    <citation type="submission" date="2021-06" db="EMBL/GenBank/DDBJ databases">
        <title>Caerostris darwini draft genome.</title>
        <authorList>
            <person name="Kono N."/>
            <person name="Arakawa K."/>
        </authorList>
    </citation>
    <scope>NUCLEOTIDE SEQUENCE [LARGE SCALE GENOMIC DNA]</scope>
</reference>